<evidence type="ECO:0008006" key="4">
    <source>
        <dbReference type="Google" id="ProtNLM"/>
    </source>
</evidence>
<name>A0A1R1PGX2_ZANCU</name>
<proteinExistence type="predicted"/>
<evidence type="ECO:0000256" key="1">
    <source>
        <dbReference type="SAM" id="MobiDB-lite"/>
    </source>
</evidence>
<dbReference type="PANTHER" id="PTHR28139:SF1">
    <property type="entry name" value="UPF0768 PROTEIN YBL029C-A"/>
    <property type="match status" value="1"/>
</dbReference>
<reference evidence="3" key="1">
    <citation type="submission" date="2017-01" db="EMBL/GenBank/DDBJ databases">
        <authorList>
            <person name="Wang Y."/>
            <person name="White M."/>
            <person name="Kvist S."/>
            <person name="Moncalvo J.-M."/>
        </authorList>
    </citation>
    <scope>NUCLEOTIDE SEQUENCE [LARGE SCALE GENOMIC DNA]</scope>
    <source>
        <strain evidence="3">COL-18-3</strain>
    </source>
</reference>
<keyword evidence="3" id="KW-1185">Reference proteome</keyword>
<gene>
    <name evidence="2" type="ORF">AX774_g6463</name>
</gene>
<sequence length="113" mass="12650">MCPRCHNPAVQQCTHKKKFALFWIPVIPLKKEKLYHCSICGWRGQIYSVNVNSNVPDEVKKDVITGKTISAPNKPNEPQLVGNEPRAESSLPPPYSKDDGHPYQSTNFGLGSF</sequence>
<organism evidence="2 3">
    <name type="scientific">Zancudomyces culisetae</name>
    <name type="common">Gut fungus</name>
    <name type="synonym">Smittium culisetae</name>
    <dbReference type="NCBI Taxonomy" id="1213189"/>
    <lineage>
        <taxon>Eukaryota</taxon>
        <taxon>Fungi</taxon>
        <taxon>Fungi incertae sedis</taxon>
        <taxon>Zoopagomycota</taxon>
        <taxon>Kickxellomycotina</taxon>
        <taxon>Harpellomycetes</taxon>
        <taxon>Harpellales</taxon>
        <taxon>Legeriomycetaceae</taxon>
        <taxon>Zancudomyces</taxon>
    </lineage>
</organism>
<dbReference type="AlphaFoldDB" id="A0A1R1PGX2"/>
<dbReference type="OrthoDB" id="5545479at2759"/>
<dbReference type="EMBL" id="LSSK01001306">
    <property type="protein sequence ID" value="OMH80102.1"/>
    <property type="molecule type" value="Genomic_DNA"/>
</dbReference>
<feature type="compositionally biased region" description="Polar residues" evidence="1">
    <location>
        <begin position="103"/>
        <end position="113"/>
    </location>
</feature>
<dbReference type="PANTHER" id="PTHR28139">
    <property type="entry name" value="UPF0768 PROTEIN YBL029C-A"/>
    <property type="match status" value="1"/>
</dbReference>
<accession>A0A1R1PGX2</accession>
<evidence type="ECO:0000313" key="2">
    <source>
        <dbReference type="EMBL" id="OMH80102.1"/>
    </source>
</evidence>
<feature type="region of interest" description="Disordered" evidence="1">
    <location>
        <begin position="66"/>
        <end position="113"/>
    </location>
</feature>
<evidence type="ECO:0000313" key="3">
    <source>
        <dbReference type="Proteomes" id="UP000188320"/>
    </source>
</evidence>
<protein>
    <recommendedName>
        <fullName evidence="4">Zinc-ribbon 15 domain-containing protein</fullName>
    </recommendedName>
</protein>
<dbReference type="Proteomes" id="UP000188320">
    <property type="component" value="Unassembled WGS sequence"/>
</dbReference>
<comment type="caution">
    <text evidence="2">The sequence shown here is derived from an EMBL/GenBank/DDBJ whole genome shotgun (WGS) entry which is preliminary data.</text>
</comment>